<accession>A0ABT5AJ93</accession>
<protein>
    <recommendedName>
        <fullName evidence="5">Cell division protein FtsL</fullName>
    </recommendedName>
</protein>
<dbReference type="EMBL" id="JAQMUC010000065">
    <property type="protein sequence ID" value="MDB9536556.1"/>
    <property type="molecule type" value="Genomic_DNA"/>
</dbReference>
<dbReference type="Proteomes" id="UP001211249">
    <property type="component" value="Unassembled WGS sequence"/>
</dbReference>
<evidence type="ECO:0000313" key="4">
    <source>
        <dbReference type="Proteomes" id="UP001211249"/>
    </source>
</evidence>
<keyword evidence="2" id="KW-0812">Transmembrane</keyword>
<keyword evidence="2" id="KW-0472">Membrane</keyword>
<keyword evidence="4" id="KW-1185">Reference proteome</keyword>
<feature type="region of interest" description="Disordered" evidence="1">
    <location>
        <begin position="40"/>
        <end position="65"/>
    </location>
</feature>
<proteinExistence type="predicted"/>
<dbReference type="RefSeq" id="WP_271796339.1">
    <property type="nucleotide sequence ID" value="NZ_JAQMUC010000065.1"/>
</dbReference>
<name>A0ABT5AJ93_9CYAN</name>
<feature type="transmembrane region" description="Helical" evidence="2">
    <location>
        <begin position="127"/>
        <end position="145"/>
    </location>
</feature>
<organism evidence="3 4">
    <name type="scientific">Dolichospermum planctonicum CS-1226</name>
    <dbReference type="NCBI Taxonomy" id="3021751"/>
    <lineage>
        <taxon>Bacteria</taxon>
        <taxon>Bacillati</taxon>
        <taxon>Cyanobacteriota</taxon>
        <taxon>Cyanophyceae</taxon>
        <taxon>Nostocales</taxon>
        <taxon>Aphanizomenonaceae</taxon>
        <taxon>Dolichospermum</taxon>
        <taxon>Dolichospermum planctonicum</taxon>
    </lineage>
</organism>
<sequence length="229" mass="26514">MSIDDTVFTIRKIMVLERKSAVLAKNTWFWRNSPLLNRRRSRSLDKKTQSSSQLAREETTLKSPRSEKTWINFPVFDRNNTVIPERYQKPMAHTQEQSSTSLHDISDTGTIPIWLLRLYKVNRYSSVLAFVLVVTTLIVYGWTVYSQELWSQSYRKLKNLQRHERQLNTANATLTSKMAQEAEKPDTELVSPTSEKTIFLPPKFSNYPQSSLSTSQPETQPEPPSPLGY</sequence>
<feature type="compositionally biased region" description="Pro residues" evidence="1">
    <location>
        <begin position="220"/>
        <end position="229"/>
    </location>
</feature>
<feature type="compositionally biased region" description="Basic and acidic residues" evidence="1">
    <location>
        <begin position="55"/>
        <end position="65"/>
    </location>
</feature>
<keyword evidence="2" id="KW-1133">Transmembrane helix</keyword>
<feature type="region of interest" description="Disordered" evidence="1">
    <location>
        <begin position="173"/>
        <end position="229"/>
    </location>
</feature>
<comment type="caution">
    <text evidence="3">The sequence shown here is derived from an EMBL/GenBank/DDBJ whole genome shotgun (WGS) entry which is preliminary data.</text>
</comment>
<reference evidence="3 4" key="1">
    <citation type="submission" date="2023-01" db="EMBL/GenBank/DDBJ databases">
        <title>Genomes from the Australian National Cyanobacteria Reference Collection.</title>
        <authorList>
            <person name="Willis A."/>
            <person name="Lee E.M.F."/>
        </authorList>
    </citation>
    <scope>NUCLEOTIDE SEQUENCE [LARGE SCALE GENOMIC DNA]</scope>
    <source>
        <strain evidence="3 4">CS-1226</strain>
    </source>
</reference>
<evidence type="ECO:0000313" key="3">
    <source>
        <dbReference type="EMBL" id="MDB9536556.1"/>
    </source>
</evidence>
<gene>
    <name evidence="3" type="ORF">PN451_12085</name>
</gene>
<evidence type="ECO:0000256" key="1">
    <source>
        <dbReference type="SAM" id="MobiDB-lite"/>
    </source>
</evidence>
<evidence type="ECO:0008006" key="5">
    <source>
        <dbReference type="Google" id="ProtNLM"/>
    </source>
</evidence>
<evidence type="ECO:0000256" key="2">
    <source>
        <dbReference type="SAM" id="Phobius"/>
    </source>
</evidence>